<proteinExistence type="inferred from homology"/>
<keyword evidence="10" id="KW-1185">Reference proteome</keyword>
<comment type="similarity">
    <text evidence="7">Belongs to the transferase hexapeptide repeat family. LpxD subfamily.</text>
</comment>
<dbReference type="UniPathway" id="UPA00973"/>
<evidence type="ECO:0000313" key="10">
    <source>
        <dbReference type="Proteomes" id="UP000503447"/>
    </source>
</evidence>
<dbReference type="HAMAP" id="MF_00523">
    <property type="entry name" value="LpxD"/>
    <property type="match status" value="1"/>
</dbReference>
<evidence type="ECO:0000256" key="7">
    <source>
        <dbReference type="HAMAP-Rule" id="MF_00523"/>
    </source>
</evidence>
<dbReference type="Proteomes" id="UP000503447">
    <property type="component" value="Chromosome"/>
</dbReference>
<comment type="subunit">
    <text evidence="7">Homotrimer.</text>
</comment>
<keyword evidence="4 7" id="KW-0677">Repeat</keyword>
<comment type="function">
    <text evidence="7">Catalyzes the N-acylation of UDP-3-O-acylglucosamine using 3-hydroxyacyl-ACP as the acyl donor. Is involved in the biosynthesis of lipid A, a phosphorylated glycolipid that anchors the lipopolysaccharide to the outer membrane of the cell.</text>
</comment>
<evidence type="ECO:0000259" key="8">
    <source>
        <dbReference type="Pfam" id="PF04613"/>
    </source>
</evidence>
<dbReference type="KEGG" id="ftj:FTUN_8019"/>
<keyword evidence="5 7" id="KW-0443">Lipid metabolism</keyword>
<evidence type="ECO:0000256" key="1">
    <source>
        <dbReference type="ARBA" id="ARBA00022516"/>
    </source>
</evidence>
<evidence type="ECO:0000256" key="5">
    <source>
        <dbReference type="ARBA" id="ARBA00023098"/>
    </source>
</evidence>
<dbReference type="RefSeq" id="WP_171475144.1">
    <property type="nucleotide sequence ID" value="NZ_CP053452.2"/>
</dbReference>
<keyword evidence="3 7" id="KW-0808">Transferase</keyword>
<comment type="pathway">
    <text evidence="7">Bacterial outer membrane biogenesis; LPS lipid A biosynthesis.</text>
</comment>
<dbReference type="EC" id="2.3.1.191" evidence="7"/>
<evidence type="ECO:0000256" key="2">
    <source>
        <dbReference type="ARBA" id="ARBA00022556"/>
    </source>
</evidence>
<dbReference type="GO" id="GO:0009245">
    <property type="term" value="P:lipid A biosynthetic process"/>
    <property type="evidence" value="ECO:0007669"/>
    <property type="project" value="UniProtKB-UniRule"/>
</dbReference>
<dbReference type="GO" id="GO:0016020">
    <property type="term" value="C:membrane"/>
    <property type="evidence" value="ECO:0007669"/>
    <property type="project" value="GOC"/>
</dbReference>
<comment type="caution">
    <text evidence="7">Lacks conserved residue(s) required for the propagation of feature annotation.</text>
</comment>
<accession>A0A6M5Z1X3</accession>
<dbReference type="Gene3D" id="2.160.10.10">
    <property type="entry name" value="Hexapeptide repeat proteins"/>
    <property type="match status" value="1"/>
</dbReference>
<dbReference type="AlphaFoldDB" id="A0A6M5Z1X3"/>
<dbReference type="NCBIfam" id="TIGR01853">
    <property type="entry name" value="lipid_A_lpxD"/>
    <property type="match status" value="1"/>
</dbReference>
<sequence>MNVTVRQLAEWVSGEVLGDPDLSITNARALTEAGPGDITFVETDKNLSAWNASKASAAVVGASVPKSERPLIRVADPLMAFADIVRHLRGHPAEPRGVIHASAHVHPTARLDPGVTVGPFAVIGEGTQLGENTTVGAGTVIGRFCKLGRDNVLHPRVVLYDDCVFGDRVTVHAGAVIGAEGFGYRAAQEGAHIKVPQLGGVEVENDVEIGAGSAIARGTFGPTRIGVGTKIDNLVQIGNNSRIGRHNLLCGQVGIADSCVTGDYTVMAGQVGVADHITIGKQVIIGAKSGVICDVPDGTTVFGSPAGPGNEQLRMLIILKKVPELRNEVKQIKKFLGMGDE</sequence>
<dbReference type="Gene3D" id="3.40.1390.10">
    <property type="entry name" value="MurE/MurF, N-terminal domain"/>
    <property type="match status" value="1"/>
</dbReference>
<dbReference type="SUPFAM" id="SSF51161">
    <property type="entry name" value="Trimeric LpxA-like enzymes"/>
    <property type="match status" value="1"/>
</dbReference>
<keyword evidence="1 7" id="KW-0444">Lipid biosynthesis</keyword>
<protein>
    <recommendedName>
        <fullName evidence="7">UDP-3-O-acylglucosamine N-acyltransferase</fullName>
        <ecNumber evidence="7">2.3.1.191</ecNumber>
    </recommendedName>
</protein>
<dbReference type="InterPro" id="IPR011004">
    <property type="entry name" value="Trimer_LpxA-like_sf"/>
</dbReference>
<evidence type="ECO:0000313" key="9">
    <source>
        <dbReference type="EMBL" id="QJX00390.1"/>
    </source>
</evidence>
<dbReference type="GO" id="GO:0016410">
    <property type="term" value="F:N-acyltransferase activity"/>
    <property type="evidence" value="ECO:0007669"/>
    <property type="project" value="InterPro"/>
</dbReference>
<dbReference type="Pfam" id="PF04613">
    <property type="entry name" value="LpxD"/>
    <property type="match status" value="1"/>
</dbReference>
<dbReference type="InterPro" id="IPR020573">
    <property type="entry name" value="UDP_GlcNAc_AcTrfase_non-rep"/>
</dbReference>
<evidence type="ECO:0000256" key="4">
    <source>
        <dbReference type="ARBA" id="ARBA00022737"/>
    </source>
</evidence>
<dbReference type="EMBL" id="CP053452">
    <property type="protein sequence ID" value="QJX00390.1"/>
    <property type="molecule type" value="Genomic_DNA"/>
</dbReference>
<dbReference type="PANTHER" id="PTHR43378:SF2">
    <property type="entry name" value="UDP-3-O-ACYLGLUCOSAMINE N-ACYLTRANSFERASE 1, MITOCHONDRIAL-RELATED"/>
    <property type="match status" value="1"/>
</dbReference>
<comment type="catalytic activity">
    <reaction evidence="7">
        <text>a UDP-3-O-[(3R)-3-hydroxyacyl]-alpha-D-glucosamine + a (3R)-hydroxyacyl-[ACP] = a UDP-2-N,3-O-bis[(3R)-3-hydroxyacyl]-alpha-D-glucosamine + holo-[ACP] + H(+)</text>
        <dbReference type="Rhea" id="RHEA:53836"/>
        <dbReference type="Rhea" id="RHEA-COMP:9685"/>
        <dbReference type="Rhea" id="RHEA-COMP:9945"/>
        <dbReference type="ChEBI" id="CHEBI:15378"/>
        <dbReference type="ChEBI" id="CHEBI:64479"/>
        <dbReference type="ChEBI" id="CHEBI:78827"/>
        <dbReference type="ChEBI" id="CHEBI:137740"/>
        <dbReference type="ChEBI" id="CHEBI:137748"/>
        <dbReference type="EC" id="2.3.1.191"/>
    </reaction>
</comment>
<keyword evidence="2 7" id="KW-0441">Lipid A biosynthesis</keyword>
<dbReference type="PANTHER" id="PTHR43378">
    <property type="entry name" value="UDP-3-O-ACYLGLUCOSAMINE N-ACYLTRANSFERASE"/>
    <property type="match status" value="1"/>
</dbReference>
<gene>
    <name evidence="7" type="primary">lpxD</name>
    <name evidence="9" type="ORF">FTUN_8019</name>
</gene>
<feature type="domain" description="UDP-3-O-[3-hydroxymyristoyl] glucosamine N-acyltransferase non-repeat region" evidence="8">
    <location>
        <begin position="21"/>
        <end position="86"/>
    </location>
</feature>
<dbReference type="CDD" id="cd03352">
    <property type="entry name" value="LbH_LpxD"/>
    <property type="match status" value="1"/>
</dbReference>
<dbReference type="NCBIfam" id="NF002060">
    <property type="entry name" value="PRK00892.1"/>
    <property type="match status" value="1"/>
</dbReference>
<evidence type="ECO:0000256" key="3">
    <source>
        <dbReference type="ARBA" id="ARBA00022679"/>
    </source>
</evidence>
<dbReference type="InterPro" id="IPR007691">
    <property type="entry name" value="LpxD"/>
</dbReference>
<reference evidence="10" key="1">
    <citation type="submission" date="2020-05" db="EMBL/GenBank/DDBJ databases">
        <title>Frigoriglobus tundricola gen. nov., sp. nov., a psychrotolerant cellulolytic planctomycete of the family Gemmataceae with two divergent copies of 16S rRNA gene.</title>
        <authorList>
            <person name="Kulichevskaya I.S."/>
            <person name="Ivanova A.A."/>
            <person name="Naumoff D.G."/>
            <person name="Beletsky A.V."/>
            <person name="Rijpstra W.I.C."/>
            <person name="Sinninghe Damste J.S."/>
            <person name="Mardanov A.V."/>
            <person name="Ravin N.V."/>
            <person name="Dedysh S.N."/>
        </authorList>
    </citation>
    <scope>NUCLEOTIDE SEQUENCE [LARGE SCALE GENOMIC DNA]</scope>
    <source>
        <strain evidence="10">PL17</strain>
    </source>
</reference>
<keyword evidence="6 7" id="KW-0012">Acyltransferase</keyword>
<evidence type="ECO:0000256" key="6">
    <source>
        <dbReference type="ARBA" id="ARBA00023315"/>
    </source>
</evidence>
<name>A0A6M5Z1X3_9BACT</name>
<organism evidence="9 10">
    <name type="scientific">Frigoriglobus tundricola</name>
    <dbReference type="NCBI Taxonomy" id="2774151"/>
    <lineage>
        <taxon>Bacteria</taxon>
        <taxon>Pseudomonadati</taxon>
        <taxon>Planctomycetota</taxon>
        <taxon>Planctomycetia</taxon>
        <taxon>Gemmatales</taxon>
        <taxon>Gemmataceae</taxon>
        <taxon>Frigoriglobus</taxon>
    </lineage>
</organism>
<dbReference type="GO" id="GO:0103118">
    <property type="term" value="F:UDP-3-O-[(3R)-3-hydroxyacyl]-glucosamine N-acyltransferase activity"/>
    <property type="evidence" value="ECO:0007669"/>
    <property type="project" value="UniProtKB-EC"/>
</dbReference>
<dbReference type="InterPro" id="IPR001451">
    <property type="entry name" value="Hexapep"/>
</dbReference>
<dbReference type="Pfam" id="PF00132">
    <property type="entry name" value="Hexapep"/>
    <property type="match status" value="1"/>
</dbReference>